<keyword evidence="4" id="KW-1185">Reference proteome</keyword>
<dbReference type="SMART" id="SM00331">
    <property type="entry name" value="PP2C_SIG"/>
    <property type="match status" value="1"/>
</dbReference>
<protein>
    <recommendedName>
        <fullName evidence="2">PPM-type phosphatase domain-containing protein</fullName>
    </recommendedName>
</protein>
<dbReference type="EMBL" id="JAVDSG010000001">
    <property type="protein sequence ID" value="MDR6594857.1"/>
    <property type="molecule type" value="Genomic_DNA"/>
</dbReference>
<comment type="caution">
    <text evidence="3">The sequence shown here is derived from an EMBL/GenBank/DDBJ whole genome shotgun (WGS) entry which is preliminary data.</text>
</comment>
<accession>A0ABU1PW34</accession>
<dbReference type="Proteomes" id="UP001268819">
    <property type="component" value="Unassembled WGS sequence"/>
</dbReference>
<feature type="domain" description="PPM-type phosphatase" evidence="2">
    <location>
        <begin position="261"/>
        <end position="478"/>
    </location>
</feature>
<evidence type="ECO:0000256" key="1">
    <source>
        <dbReference type="ARBA" id="ARBA00022801"/>
    </source>
</evidence>
<dbReference type="InterPro" id="IPR052016">
    <property type="entry name" value="Bact_Sigma-Reg"/>
</dbReference>
<dbReference type="Gene3D" id="3.60.40.10">
    <property type="entry name" value="PPM-type phosphatase domain"/>
    <property type="match status" value="1"/>
</dbReference>
<evidence type="ECO:0000313" key="4">
    <source>
        <dbReference type="Proteomes" id="UP001268819"/>
    </source>
</evidence>
<dbReference type="Pfam" id="PF07228">
    <property type="entry name" value="SpoIIE"/>
    <property type="match status" value="1"/>
</dbReference>
<reference evidence="3 4" key="1">
    <citation type="submission" date="2023-07" db="EMBL/GenBank/DDBJ databases">
        <title>Sequencing the genomes of 1000 actinobacteria strains.</title>
        <authorList>
            <person name="Klenk H.-P."/>
        </authorList>
    </citation>
    <scope>NUCLEOTIDE SEQUENCE [LARGE SCALE GENOMIC DNA]</scope>
    <source>
        <strain evidence="3 4">DSM 43749</strain>
    </source>
</reference>
<dbReference type="InterPro" id="IPR001932">
    <property type="entry name" value="PPM-type_phosphatase-like_dom"/>
</dbReference>
<dbReference type="RefSeq" id="WP_310307892.1">
    <property type="nucleotide sequence ID" value="NZ_BAAAXB010000001.1"/>
</dbReference>
<dbReference type="Gene3D" id="3.30.450.40">
    <property type="match status" value="1"/>
</dbReference>
<dbReference type="SUPFAM" id="SSF81606">
    <property type="entry name" value="PP2C-like"/>
    <property type="match status" value="1"/>
</dbReference>
<evidence type="ECO:0000259" key="2">
    <source>
        <dbReference type="SMART" id="SM00331"/>
    </source>
</evidence>
<name>A0ABU1PW34_9PSEU</name>
<sequence length="486" mass="52759">MDHDNRALDQQRTLAQALKRAELTTEQLWLRYFSLGGDAGLIDVDAYVHGLGGLAPVQRDVLAHAVNERLDELTPPHRAAYSRPIRGRNPDTGPLAALVRLLEDTELAPPERLPAVAEAAGGVLGVRVTVYLADYDQRRLHPLPTASDGDRSPLEVETTLAGRAFRHVELLPSETPGPRLWVPLLDGVERLGVLEIAVVDPDDLYDPGLRTQCRWVSMLLGHLVTLLTQHGDALDRVRLRTPRTIDGELIWSLLPPLTAGVDSFVVTGVVEPRQDVSGDAFDYSLSETTATLIVLDAVGHDLRSGLIAATALAAHRTARRAGHGLYEQARAVDDAIHDQFGEGAFATAVLAEVDLATGRLRYLNAGHPEPLVMRAGKVVKPLTGGRRPPLGLGLRELTIAEEALQPDDWLVIYTDGITGATDGAGEPFGRERLVDFLHREAATGHPPPETARRLVRSVLAHQHDGVLADDATVLIARWTDPRNPTP</sequence>
<dbReference type="PANTHER" id="PTHR43156">
    <property type="entry name" value="STAGE II SPORULATION PROTEIN E-RELATED"/>
    <property type="match status" value="1"/>
</dbReference>
<organism evidence="3 4">
    <name type="scientific">Saccharothrix longispora</name>
    <dbReference type="NCBI Taxonomy" id="33920"/>
    <lineage>
        <taxon>Bacteria</taxon>
        <taxon>Bacillati</taxon>
        <taxon>Actinomycetota</taxon>
        <taxon>Actinomycetes</taxon>
        <taxon>Pseudonocardiales</taxon>
        <taxon>Pseudonocardiaceae</taxon>
        <taxon>Saccharothrix</taxon>
    </lineage>
</organism>
<dbReference type="PANTHER" id="PTHR43156:SF2">
    <property type="entry name" value="STAGE II SPORULATION PROTEIN E"/>
    <property type="match status" value="1"/>
</dbReference>
<keyword evidence="1" id="KW-0378">Hydrolase</keyword>
<evidence type="ECO:0000313" key="3">
    <source>
        <dbReference type="EMBL" id="MDR6594857.1"/>
    </source>
</evidence>
<proteinExistence type="predicted"/>
<dbReference type="InterPro" id="IPR029016">
    <property type="entry name" value="GAF-like_dom_sf"/>
</dbReference>
<gene>
    <name evidence="3" type="ORF">J2S66_003241</name>
</gene>
<dbReference type="InterPro" id="IPR036457">
    <property type="entry name" value="PPM-type-like_dom_sf"/>
</dbReference>